<keyword evidence="8" id="KW-0472">Membrane</keyword>
<keyword evidence="3" id="KW-0808">Transferase</keyword>
<keyword evidence="10" id="KW-1185">Reference proteome</keyword>
<dbReference type="GO" id="GO:0000139">
    <property type="term" value="C:Golgi membrane"/>
    <property type="evidence" value="ECO:0007669"/>
    <property type="project" value="UniProtKB-SubCell"/>
</dbReference>
<protein>
    <submittedName>
        <fullName evidence="9">Uncharacterized protein</fullName>
    </submittedName>
</protein>
<accession>A0AAD5SSV1</accession>
<evidence type="ECO:0000256" key="1">
    <source>
        <dbReference type="ARBA" id="ARBA00004323"/>
    </source>
</evidence>
<evidence type="ECO:0000256" key="5">
    <source>
        <dbReference type="ARBA" id="ARBA00022968"/>
    </source>
</evidence>
<evidence type="ECO:0000256" key="7">
    <source>
        <dbReference type="ARBA" id="ARBA00023034"/>
    </source>
</evidence>
<comment type="subcellular location">
    <subcellularLocation>
        <location evidence="1">Golgi apparatus membrane</location>
        <topology evidence="1">Single-pass type II membrane protein</topology>
    </subcellularLocation>
</comment>
<reference evidence="9" key="1">
    <citation type="submission" date="2020-05" db="EMBL/GenBank/DDBJ databases">
        <title>Phylogenomic resolution of chytrid fungi.</title>
        <authorList>
            <person name="Stajich J.E."/>
            <person name="Amses K."/>
            <person name="Simmons R."/>
            <person name="Seto K."/>
            <person name="Myers J."/>
            <person name="Bonds A."/>
            <person name="Quandt C.A."/>
            <person name="Barry K."/>
            <person name="Liu P."/>
            <person name="Grigoriev I."/>
            <person name="Longcore J.E."/>
            <person name="James T.Y."/>
        </authorList>
    </citation>
    <scope>NUCLEOTIDE SEQUENCE</scope>
    <source>
        <strain evidence="9">JEL0513</strain>
    </source>
</reference>
<feature type="non-terminal residue" evidence="9">
    <location>
        <position position="1"/>
    </location>
</feature>
<evidence type="ECO:0000256" key="2">
    <source>
        <dbReference type="ARBA" id="ARBA00009105"/>
    </source>
</evidence>
<evidence type="ECO:0000313" key="10">
    <source>
        <dbReference type="Proteomes" id="UP001211907"/>
    </source>
</evidence>
<gene>
    <name evidence="9" type="ORF">HK100_005161</name>
</gene>
<organism evidence="9 10">
    <name type="scientific">Physocladia obscura</name>
    <dbReference type="NCBI Taxonomy" id="109957"/>
    <lineage>
        <taxon>Eukaryota</taxon>
        <taxon>Fungi</taxon>
        <taxon>Fungi incertae sedis</taxon>
        <taxon>Chytridiomycota</taxon>
        <taxon>Chytridiomycota incertae sedis</taxon>
        <taxon>Chytridiomycetes</taxon>
        <taxon>Chytridiales</taxon>
        <taxon>Chytriomycetaceae</taxon>
        <taxon>Physocladia</taxon>
    </lineage>
</organism>
<dbReference type="Proteomes" id="UP001211907">
    <property type="component" value="Unassembled WGS sequence"/>
</dbReference>
<keyword evidence="5" id="KW-0735">Signal-anchor</keyword>
<name>A0AAD5SSV1_9FUNG</name>
<dbReference type="SUPFAM" id="SSF53448">
    <property type="entry name" value="Nucleotide-diphospho-sugar transferases"/>
    <property type="match status" value="1"/>
</dbReference>
<evidence type="ECO:0000256" key="3">
    <source>
        <dbReference type="ARBA" id="ARBA00022679"/>
    </source>
</evidence>
<comment type="similarity">
    <text evidence="2">Belongs to the MNN1/MNT family.</text>
</comment>
<keyword evidence="6" id="KW-1133">Transmembrane helix</keyword>
<evidence type="ECO:0000313" key="9">
    <source>
        <dbReference type="EMBL" id="KAJ3098155.1"/>
    </source>
</evidence>
<dbReference type="InterPro" id="IPR029044">
    <property type="entry name" value="Nucleotide-diphossugar_trans"/>
</dbReference>
<dbReference type="EMBL" id="JADGJH010002445">
    <property type="protein sequence ID" value="KAJ3098155.1"/>
    <property type="molecule type" value="Genomic_DNA"/>
</dbReference>
<evidence type="ECO:0000256" key="8">
    <source>
        <dbReference type="ARBA" id="ARBA00023136"/>
    </source>
</evidence>
<dbReference type="InterPro" id="IPR022751">
    <property type="entry name" value="Alpha_mannosyltransferase"/>
</dbReference>
<evidence type="ECO:0000256" key="4">
    <source>
        <dbReference type="ARBA" id="ARBA00022692"/>
    </source>
</evidence>
<dbReference type="AlphaFoldDB" id="A0AAD5SSV1"/>
<dbReference type="PANTHER" id="PTHR31646:SF1">
    <property type="entry name" value="ALPHA-1,2-MANNOSYLTRANSFERASE MNN2"/>
    <property type="match status" value="1"/>
</dbReference>
<sequence>MYARQRQEALTHAQTEQYRARWTKALLDMDLGLLDEMQHQHQHRPLPEDAANQIAPAPSRGVLLMGAGNMVRLALVAVRLLRDAGCVLPVEFAYMPHEVSQTHLDELIAHNITPVNYYTSEIASFKWGKEELRLGAPKPFAVLASSFDQLLFLDPDIYVLRDPTYLFATQIFRKHGALFWPDFPSTTRANPIWKLTNIKFSFEREFESGAMVLDRRKVIRGLKLAAHFCSHADFYFRFIWGDKDAFRWAFKASNTPYFLNPNYLVSLGVAVSLDNPRGNVSLVVSPALSNKVVAGDGGGGANINNNDVEGKNNAVVVGKYENEGEASLPIGAWYCGQNMLQMDFLDKIDASRSELYDYTPEPLFLHANGIKKYYKPDIPPFQIAQTYKKPVVHGKLIDDYHAGRQHWIGMLLGQNHCMRMEVEGGLELIHYDFAKRYPGVNERYMK</sequence>
<dbReference type="GO" id="GO:0046354">
    <property type="term" value="P:mannan biosynthetic process"/>
    <property type="evidence" value="ECO:0007669"/>
    <property type="project" value="TreeGrafter"/>
</dbReference>
<dbReference type="GO" id="GO:0000026">
    <property type="term" value="F:alpha-1,2-mannosyltransferase activity"/>
    <property type="evidence" value="ECO:0007669"/>
    <property type="project" value="TreeGrafter"/>
</dbReference>
<dbReference type="Gene3D" id="3.90.550.10">
    <property type="entry name" value="Spore Coat Polysaccharide Biosynthesis Protein SpsA, Chain A"/>
    <property type="match status" value="1"/>
</dbReference>
<evidence type="ECO:0000256" key="6">
    <source>
        <dbReference type="ARBA" id="ARBA00022989"/>
    </source>
</evidence>
<keyword evidence="7" id="KW-0333">Golgi apparatus</keyword>
<dbReference type="PANTHER" id="PTHR31646">
    <property type="entry name" value="ALPHA-1,2-MANNOSYLTRANSFERASE MNN2"/>
    <property type="match status" value="1"/>
</dbReference>
<dbReference type="Pfam" id="PF11051">
    <property type="entry name" value="Mannosyl_trans3"/>
    <property type="match status" value="2"/>
</dbReference>
<proteinExistence type="inferred from homology"/>
<keyword evidence="4" id="KW-0812">Transmembrane</keyword>
<comment type="caution">
    <text evidence="9">The sequence shown here is derived from an EMBL/GenBank/DDBJ whole genome shotgun (WGS) entry which is preliminary data.</text>
</comment>